<evidence type="ECO:0000256" key="11">
    <source>
        <dbReference type="SAM" id="MobiDB-lite"/>
    </source>
</evidence>
<dbReference type="SMART" id="SM00962">
    <property type="entry name" value="SRP54"/>
    <property type="match status" value="1"/>
</dbReference>
<evidence type="ECO:0000256" key="4">
    <source>
        <dbReference type="ARBA" id="ARBA00022801"/>
    </source>
</evidence>
<keyword evidence="3 10" id="KW-0547">Nucleotide-binding</keyword>
<dbReference type="RefSeq" id="WP_085790278.1">
    <property type="nucleotide sequence ID" value="NZ_FWFK01000001.1"/>
</dbReference>
<evidence type="ECO:0000313" key="14">
    <source>
        <dbReference type="Proteomes" id="UP000193570"/>
    </source>
</evidence>
<evidence type="ECO:0000256" key="10">
    <source>
        <dbReference type="HAMAP-Rule" id="MF_00306"/>
    </source>
</evidence>
<dbReference type="Gene3D" id="1.10.260.30">
    <property type="entry name" value="Signal recognition particle, SRP54 subunit, M-domain"/>
    <property type="match status" value="1"/>
</dbReference>
<dbReference type="InterPro" id="IPR022941">
    <property type="entry name" value="SRP54"/>
</dbReference>
<comment type="similarity">
    <text evidence="2 10">Belongs to the GTP-binding SRP family. SRP54 subfamily.</text>
</comment>
<keyword evidence="10" id="KW-0963">Cytoplasm</keyword>
<dbReference type="Gene3D" id="1.20.120.140">
    <property type="entry name" value="Signal recognition particle SRP54, nucleotide-binding domain"/>
    <property type="match status" value="1"/>
</dbReference>
<feature type="binding site" evidence="10">
    <location>
        <begin position="191"/>
        <end position="195"/>
    </location>
    <ligand>
        <name>GTP</name>
        <dbReference type="ChEBI" id="CHEBI:37565"/>
    </ligand>
</feature>
<evidence type="ECO:0000256" key="2">
    <source>
        <dbReference type="ARBA" id="ARBA00005450"/>
    </source>
</evidence>
<dbReference type="GO" id="GO:0003924">
    <property type="term" value="F:GTPase activity"/>
    <property type="evidence" value="ECO:0007669"/>
    <property type="project" value="UniProtKB-UniRule"/>
</dbReference>
<dbReference type="GO" id="GO:0006614">
    <property type="term" value="P:SRP-dependent cotranslational protein targeting to membrane"/>
    <property type="evidence" value="ECO:0007669"/>
    <property type="project" value="InterPro"/>
</dbReference>
<dbReference type="SMART" id="SM00382">
    <property type="entry name" value="AAA"/>
    <property type="match status" value="1"/>
</dbReference>
<dbReference type="HAMAP" id="MF_00306">
    <property type="entry name" value="SRP54"/>
    <property type="match status" value="1"/>
</dbReference>
<dbReference type="InterPro" id="IPR004780">
    <property type="entry name" value="SRP"/>
</dbReference>
<keyword evidence="7 10" id="KW-0733">Signal recognition particle</keyword>
<dbReference type="Proteomes" id="UP000193570">
    <property type="component" value="Unassembled WGS sequence"/>
</dbReference>
<dbReference type="InterPro" id="IPR036891">
    <property type="entry name" value="Signal_recog_part_SRP54_M_sf"/>
</dbReference>
<dbReference type="AlphaFoldDB" id="A0A1X6YBH9"/>
<protein>
    <recommendedName>
        <fullName evidence="10">Signal recognition particle protein</fullName>
        <ecNumber evidence="10">3.6.5.4</ecNumber>
    </recommendedName>
    <alternativeName>
        <fullName evidence="10">Fifty-four homolog</fullName>
    </alternativeName>
</protein>
<gene>
    <name evidence="10 13" type="primary">ffh</name>
    <name evidence="13" type="ORF">ROJ8625_00534</name>
</gene>
<evidence type="ECO:0000256" key="9">
    <source>
        <dbReference type="ARBA" id="ARBA00048027"/>
    </source>
</evidence>
<feature type="compositionally biased region" description="Gly residues" evidence="11">
    <location>
        <begin position="483"/>
        <end position="498"/>
    </location>
</feature>
<dbReference type="InterPro" id="IPR000897">
    <property type="entry name" value="SRP54_GTPase_dom"/>
</dbReference>
<dbReference type="EC" id="3.6.5.4" evidence="10"/>
<feature type="binding site" evidence="10">
    <location>
        <begin position="108"/>
        <end position="115"/>
    </location>
    <ligand>
        <name>GTP</name>
        <dbReference type="ChEBI" id="CHEBI:37565"/>
    </ligand>
</feature>
<dbReference type="InterPro" id="IPR042101">
    <property type="entry name" value="SRP54_N_sf"/>
</dbReference>
<evidence type="ECO:0000256" key="8">
    <source>
        <dbReference type="ARBA" id="ARBA00023274"/>
    </source>
</evidence>
<dbReference type="NCBIfam" id="TIGR00959">
    <property type="entry name" value="ffh"/>
    <property type="match status" value="1"/>
</dbReference>
<evidence type="ECO:0000259" key="12">
    <source>
        <dbReference type="PROSITE" id="PS00300"/>
    </source>
</evidence>
<accession>A0A1X6YBH9</accession>
<feature type="region of interest" description="Disordered" evidence="11">
    <location>
        <begin position="483"/>
        <end position="509"/>
    </location>
</feature>
<evidence type="ECO:0000256" key="1">
    <source>
        <dbReference type="ARBA" id="ARBA00004515"/>
    </source>
</evidence>
<comment type="catalytic activity">
    <reaction evidence="9 10">
        <text>GTP + H2O = GDP + phosphate + H(+)</text>
        <dbReference type="Rhea" id="RHEA:19669"/>
        <dbReference type="ChEBI" id="CHEBI:15377"/>
        <dbReference type="ChEBI" id="CHEBI:15378"/>
        <dbReference type="ChEBI" id="CHEBI:37565"/>
        <dbReference type="ChEBI" id="CHEBI:43474"/>
        <dbReference type="ChEBI" id="CHEBI:58189"/>
        <dbReference type="EC" id="3.6.5.4"/>
    </reaction>
</comment>
<dbReference type="PANTHER" id="PTHR11564:SF5">
    <property type="entry name" value="SIGNAL RECOGNITION PARTICLE SUBUNIT SRP54"/>
    <property type="match status" value="1"/>
</dbReference>
<comment type="subunit">
    <text evidence="10">Part of the signal recognition particle protein translocation system, which is composed of SRP and FtsY. SRP is a ribonucleoprotein composed of Ffh and a 4.5S RNA molecule.</text>
</comment>
<keyword evidence="5 10" id="KW-0694">RNA-binding</keyword>
<dbReference type="InterPro" id="IPR004125">
    <property type="entry name" value="Signal_recog_particle_SRP54_M"/>
</dbReference>
<evidence type="ECO:0000256" key="5">
    <source>
        <dbReference type="ARBA" id="ARBA00022884"/>
    </source>
</evidence>
<proteinExistence type="inferred from homology"/>
<comment type="subcellular location">
    <subcellularLocation>
        <location evidence="1">Cell inner membrane</location>
        <topology evidence="1">Peripheral membrane protein</topology>
        <orientation evidence="1">Cytoplasmic side</orientation>
    </subcellularLocation>
    <subcellularLocation>
        <location evidence="10">Cytoplasm</location>
    </subcellularLocation>
    <text evidence="10">The SRP-RNC complex is targeted to the cytoplasmic membrane.</text>
</comment>
<dbReference type="OrthoDB" id="9804720at2"/>
<dbReference type="InterPro" id="IPR013822">
    <property type="entry name" value="Signal_recog_particl_SRP54_hlx"/>
</dbReference>
<keyword evidence="4 10" id="KW-0378">Hydrolase</keyword>
<dbReference type="Pfam" id="PF02978">
    <property type="entry name" value="SRP_SPB"/>
    <property type="match status" value="1"/>
</dbReference>
<reference evidence="13 14" key="1">
    <citation type="submission" date="2017-03" db="EMBL/GenBank/DDBJ databases">
        <authorList>
            <person name="Afonso C.L."/>
            <person name="Miller P.J."/>
            <person name="Scott M.A."/>
            <person name="Spackman E."/>
            <person name="Goraichik I."/>
            <person name="Dimitrov K.M."/>
            <person name="Suarez D.L."/>
            <person name="Swayne D.E."/>
        </authorList>
    </citation>
    <scope>NUCLEOTIDE SEQUENCE [LARGE SCALE GENOMIC DNA]</scope>
    <source>
        <strain evidence="13 14">CECT 8625</strain>
    </source>
</reference>
<comment type="function">
    <text evidence="10">Involved in targeting and insertion of nascent membrane proteins into the cytoplasmic membrane. Binds to the hydrophobic signal sequence of the ribosome-nascent chain (RNC) as it emerges from the ribosomes. The SRP-RNC complex is then targeted to the cytoplasmic membrane where it interacts with the SRP receptor FtsY. Interaction with FtsY leads to the transfer of the RNC complex to the Sec translocase for insertion into the membrane, the hydrolysis of GTP by both Ffh and FtsY, and the dissociation of the SRP-FtsY complex into the individual components.</text>
</comment>
<dbReference type="SMART" id="SM00963">
    <property type="entry name" value="SRP54_N"/>
    <property type="match status" value="1"/>
</dbReference>
<dbReference type="EMBL" id="FWFK01000001">
    <property type="protein sequence ID" value="SLN16204.1"/>
    <property type="molecule type" value="Genomic_DNA"/>
</dbReference>
<dbReference type="Pfam" id="PF00448">
    <property type="entry name" value="SRP54"/>
    <property type="match status" value="1"/>
</dbReference>
<dbReference type="CDD" id="cd18539">
    <property type="entry name" value="SRP_G"/>
    <property type="match status" value="1"/>
</dbReference>
<evidence type="ECO:0000256" key="7">
    <source>
        <dbReference type="ARBA" id="ARBA00023135"/>
    </source>
</evidence>
<dbReference type="Pfam" id="PF02881">
    <property type="entry name" value="SRP54_N"/>
    <property type="match status" value="1"/>
</dbReference>
<dbReference type="InterPro" id="IPR027417">
    <property type="entry name" value="P-loop_NTPase"/>
</dbReference>
<dbReference type="Gene3D" id="3.40.50.300">
    <property type="entry name" value="P-loop containing nucleotide triphosphate hydrolases"/>
    <property type="match status" value="1"/>
</dbReference>
<dbReference type="GO" id="GO:0005886">
    <property type="term" value="C:plasma membrane"/>
    <property type="evidence" value="ECO:0007669"/>
    <property type="project" value="UniProtKB-SubCell"/>
</dbReference>
<keyword evidence="14" id="KW-1185">Reference proteome</keyword>
<dbReference type="InterPro" id="IPR003593">
    <property type="entry name" value="AAA+_ATPase"/>
</dbReference>
<keyword evidence="8 10" id="KW-0687">Ribonucleoprotein</keyword>
<dbReference type="SUPFAM" id="SSF47446">
    <property type="entry name" value="Signal peptide-binding domain"/>
    <property type="match status" value="1"/>
</dbReference>
<dbReference type="PANTHER" id="PTHR11564">
    <property type="entry name" value="SIGNAL RECOGNITION PARTICLE 54K PROTEIN SRP54"/>
    <property type="match status" value="1"/>
</dbReference>
<dbReference type="GO" id="GO:0048500">
    <property type="term" value="C:signal recognition particle"/>
    <property type="evidence" value="ECO:0007669"/>
    <property type="project" value="UniProtKB-UniRule"/>
</dbReference>
<dbReference type="PROSITE" id="PS00300">
    <property type="entry name" value="SRP54"/>
    <property type="match status" value="1"/>
</dbReference>
<dbReference type="GO" id="GO:0005525">
    <property type="term" value="F:GTP binding"/>
    <property type="evidence" value="ECO:0007669"/>
    <property type="project" value="UniProtKB-UniRule"/>
</dbReference>
<evidence type="ECO:0000313" key="13">
    <source>
        <dbReference type="EMBL" id="SLN16204.1"/>
    </source>
</evidence>
<evidence type="ECO:0000256" key="6">
    <source>
        <dbReference type="ARBA" id="ARBA00023134"/>
    </source>
</evidence>
<name>A0A1X6YBH9_9RHOB</name>
<feature type="binding site" evidence="10">
    <location>
        <begin position="249"/>
        <end position="252"/>
    </location>
    <ligand>
        <name>GTP</name>
        <dbReference type="ChEBI" id="CHEBI:37565"/>
    </ligand>
</feature>
<feature type="domain" description="SRP54-type proteins GTP-binding" evidence="12">
    <location>
        <begin position="270"/>
        <end position="283"/>
    </location>
</feature>
<keyword evidence="6 10" id="KW-0342">GTP-binding</keyword>
<dbReference type="SUPFAM" id="SSF52540">
    <property type="entry name" value="P-loop containing nucleoside triphosphate hydrolases"/>
    <property type="match status" value="1"/>
</dbReference>
<organism evidence="13 14">
    <name type="scientific">Roseivivax jejudonensis</name>
    <dbReference type="NCBI Taxonomy" id="1529041"/>
    <lineage>
        <taxon>Bacteria</taxon>
        <taxon>Pseudomonadati</taxon>
        <taxon>Pseudomonadota</taxon>
        <taxon>Alphaproteobacteria</taxon>
        <taxon>Rhodobacterales</taxon>
        <taxon>Roseobacteraceae</taxon>
        <taxon>Roseivivax</taxon>
    </lineage>
</organism>
<dbReference type="GO" id="GO:0008312">
    <property type="term" value="F:7S RNA binding"/>
    <property type="evidence" value="ECO:0007669"/>
    <property type="project" value="InterPro"/>
</dbReference>
<sequence length="509" mass="54242">MFENLSDRLGGVFDRLTKQGALSEDDVRTALREVRVALLEADVSLPVVRNFVKSVEKKATGAAVTKSVTPGQQVVKIVHDELIEMLTGEGEPGQLRIDQAPAPILMVGLQGSGKTTTTAKLAKRLTERDKKKVLMASLDVNRPAAMEQLEILGKQIGVDTLPIVKGEDPVAIAKRAKTQASLGGYDVYMLDTAGRLHIDQELIAQAAAVRDVANPRETLLVVDGLTGQDAVNVATEFDDKIGVSGVVLTRMDGDGRGGAALSMRAITGKPIKFVGLGEKMDALETFEPERVAGRILGMGDIVALVEKAQHTLEAEQAERMMKRFQKGQFNMNDLKMQLEQMQKMGGMEGMMSMMPGMGKMAKQMDGAGIDDSMLRRQIALINSMTKKERANPALLQASRKKRIAAGSGLEVSELNKLLKMQRQMGDMMKKMGKMGKGGMLKQAMSGMFGKGGMPAGMDPSKMDPKELEAAAKAMGGKMPGGMGGPGGGMPGMGGGQGLPPGISGFGKKK</sequence>
<comment type="domain">
    <text evidence="10">Composed of three domains: the N-terminal N domain, which is responsible for interactions with the ribosome, the central G domain, which binds GTP, and the C-terminal M domain, which binds the RNA and the signal sequence of the RNC.</text>
</comment>
<evidence type="ECO:0000256" key="3">
    <source>
        <dbReference type="ARBA" id="ARBA00022741"/>
    </source>
</evidence>